<dbReference type="RefSeq" id="WP_265990400.1">
    <property type="nucleotide sequence ID" value="NZ_CP110973.1"/>
</dbReference>
<dbReference type="Proteomes" id="UP001597116">
    <property type="component" value="Unassembled WGS sequence"/>
</dbReference>
<evidence type="ECO:0000313" key="1">
    <source>
        <dbReference type="EMBL" id="MFD1139717.1"/>
    </source>
</evidence>
<proteinExistence type="predicted"/>
<comment type="caution">
    <text evidence="1">The sequence shown here is derived from an EMBL/GenBank/DDBJ whole genome shotgun (WGS) entry which is preliminary data.</text>
</comment>
<dbReference type="EMBL" id="JBHTLP010000001">
    <property type="protein sequence ID" value="MFD1139717.1"/>
    <property type="molecule type" value="Genomic_DNA"/>
</dbReference>
<reference evidence="2" key="1">
    <citation type="journal article" date="2019" name="Int. J. Syst. Evol. Microbiol.">
        <title>The Global Catalogue of Microorganisms (GCM) 10K type strain sequencing project: providing services to taxonomists for standard genome sequencing and annotation.</title>
        <authorList>
            <consortium name="The Broad Institute Genomics Platform"/>
            <consortium name="The Broad Institute Genome Sequencing Center for Infectious Disease"/>
            <person name="Wu L."/>
            <person name="Ma J."/>
        </authorList>
    </citation>
    <scope>NUCLEOTIDE SEQUENCE [LARGE SCALE GENOMIC DNA]</scope>
    <source>
        <strain evidence="2">CCUG 55608</strain>
    </source>
</reference>
<protein>
    <submittedName>
        <fullName evidence="1">Uncharacterized protein</fullName>
    </submittedName>
</protein>
<keyword evidence="2" id="KW-1185">Reference proteome</keyword>
<sequence length="122" mass="13895">MKFYRTIFSFLCFLLIGWALGYWAGSPAGVASGAEWKVVTIGTSSDHDLLDHLTDEFSHSIVHEVIVAPTVSHQVPPAFFAIIPTVWVLIREPRLIRQRSVPYYFFAYFRRLFGHQIAINAP</sequence>
<accession>A0ABW3Q422</accession>
<evidence type="ECO:0000313" key="2">
    <source>
        <dbReference type="Proteomes" id="UP001597116"/>
    </source>
</evidence>
<gene>
    <name evidence="1" type="ORF">ACFQ4C_01290</name>
</gene>
<name>A0ABW3Q422_9BACT</name>
<organism evidence="1 2">
    <name type="scientific">Larkinella insperata</name>
    <dbReference type="NCBI Taxonomy" id="332158"/>
    <lineage>
        <taxon>Bacteria</taxon>
        <taxon>Pseudomonadati</taxon>
        <taxon>Bacteroidota</taxon>
        <taxon>Cytophagia</taxon>
        <taxon>Cytophagales</taxon>
        <taxon>Spirosomataceae</taxon>
        <taxon>Larkinella</taxon>
    </lineage>
</organism>